<dbReference type="AlphaFoldDB" id="A0A1I6R501"/>
<organism evidence="1 2">
    <name type="scientific">Sphingobacterium wenxiniae</name>
    <dbReference type="NCBI Taxonomy" id="683125"/>
    <lineage>
        <taxon>Bacteria</taxon>
        <taxon>Pseudomonadati</taxon>
        <taxon>Bacteroidota</taxon>
        <taxon>Sphingobacteriia</taxon>
        <taxon>Sphingobacteriales</taxon>
        <taxon>Sphingobacteriaceae</taxon>
        <taxon>Sphingobacterium</taxon>
    </lineage>
</organism>
<name>A0A1I6R501_9SPHI</name>
<reference evidence="1 2" key="1">
    <citation type="submission" date="2016-10" db="EMBL/GenBank/DDBJ databases">
        <authorList>
            <person name="de Groot N.N."/>
        </authorList>
    </citation>
    <scope>NUCLEOTIDE SEQUENCE [LARGE SCALE GENOMIC DNA]</scope>
    <source>
        <strain evidence="1 2">DSM 22789</strain>
    </source>
</reference>
<keyword evidence="2" id="KW-1185">Reference proteome</keyword>
<dbReference type="EMBL" id="FOZZ01000003">
    <property type="protein sequence ID" value="SFS59812.1"/>
    <property type="molecule type" value="Genomic_DNA"/>
</dbReference>
<evidence type="ECO:0000313" key="1">
    <source>
        <dbReference type="EMBL" id="SFS59812.1"/>
    </source>
</evidence>
<dbReference type="OrthoDB" id="676614at2"/>
<dbReference type="Proteomes" id="UP000198785">
    <property type="component" value="Unassembled WGS sequence"/>
</dbReference>
<evidence type="ECO:0000313" key="2">
    <source>
        <dbReference type="Proteomes" id="UP000198785"/>
    </source>
</evidence>
<sequence length="180" mass="21585">MYLRTVFKLSRKLSTVKKHLTIDFDFDSELDFILIGISCPLRDYRLCHFISKYSSIEFVRGKEDYIDHKGYAKEKDKDEMDFHIVYEKTKLKKVSKSHFSMYRYCDENFEFEYYLLNNRSIEGTLLISELPNFDYFLLIKHYIDDEDLRGLIEEIKNIPEVLLAKELDPSSLKSKENLIF</sequence>
<proteinExistence type="predicted"/>
<protein>
    <recommendedName>
        <fullName evidence="3">IPExxxVDY family protein</fullName>
    </recommendedName>
</protein>
<evidence type="ECO:0008006" key="3">
    <source>
        <dbReference type="Google" id="ProtNLM"/>
    </source>
</evidence>
<dbReference type="STRING" id="683125.SAMN05660206_103100"/>
<dbReference type="NCBIfam" id="NF033205">
    <property type="entry name" value="IPExxxVDY"/>
    <property type="match status" value="1"/>
</dbReference>
<dbReference type="InterPro" id="IPR047690">
    <property type="entry name" value="IPExxxVDY_fam"/>
</dbReference>
<accession>A0A1I6R501</accession>
<gene>
    <name evidence="1" type="ORF">SAMN05660206_103100</name>
</gene>